<evidence type="ECO:0000313" key="3">
    <source>
        <dbReference type="Proteomes" id="UP001139028"/>
    </source>
</evidence>
<evidence type="ECO:0000313" key="2">
    <source>
        <dbReference type="EMBL" id="MCO1337094.1"/>
    </source>
</evidence>
<keyword evidence="1" id="KW-1133">Transmembrane helix</keyword>
<gene>
    <name evidence="2" type="ORF">MO867_22480</name>
</gene>
<name>A0A9X2J7Z1_9GAMM</name>
<organism evidence="2 3">
    <name type="scientific">Microbulbifer okhotskensis</name>
    <dbReference type="NCBI Taxonomy" id="2926617"/>
    <lineage>
        <taxon>Bacteria</taxon>
        <taxon>Pseudomonadati</taxon>
        <taxon>Pseudomonadota</taxon>
        <taxon>Gammaproteobacteria</taxon>
        <taxon>Cellvibrionales</taxon>
        <taxon>Microbulbiferaceae</taxon>
        <taxon>Microbulbifer</taxon>
    </lineage>
</organism>
<dbReference type="EMBL" id="JALBWM010000356">
    <property type="protein sequence ID" value="MCO1337094.1"/>
    <property type="molecule type" value="Genomic_DNA"/>
</dbReference>
<dbReference type="Proteomes" id="UP001139028">
    <property type="component" value="Unassembled WGS sequence"/>
</dbReference>
<feature type="non-terminal residue" evidence="2">
    <location>
        <position position="113"/>
    </location>
</feature>
<keyword evidence="1" id="KW-0812">Transmembrane</keyword>
<sequence length="113" mass="12902">MRESLRSTIDLPLADGRTEPRKNDLALELAVIKHQGGEFDGFNSRNIFIPIFWRPTVEVKARLYVLCSGKTVHSAASKRKVSWGKFLSRVFCLNGAVFRILCHFFTISKKEMT</sequence>
<protein>
    <submittedName>
        <fullName evidence="2">Uncharacterized protein</fullName>
    </submittedName>
</protein>
<comment type="caution">
    <text evidence="2">The sequence shown here is derived from an EMBL/GenBank/DDBJ whole genome shotgun (WGS) entry which is preliminary data.</text>
</comment>
<reference evidence="2" key="1">
    <citation type="journal article" date="2022" name="Arch. Microbiol.">
        <title>Microbulbifer okhotskensis sp. nov., isolated from a deep bottom sediment of the Okhotsk Sea.</title>
        <authorList>
            <person name="Romanenko L."/>
            <person name="Kurilenko V."/>
            <person name="Otstavnykh N."/>
            <person name="Velansky P."/>
            <person name="Isaeva M."/>
            <person name="Mikhailov V."/>
        </authorList>
    </citation>
    <scope>NUCLEOTIDE SEQUENCE</scope>
    <source>
        <strain evidence="2">OS29</strain>
    </source>
</reference>
<dbReference type="RefSeq" id="WP_252473325.1">
    <property type="nucleotide sequence ID" value="NZ_JALBWM010000356.1"/>
</dbReference>
<keyword evidence="3" id="KW-1185">Reference proteome</keyword>
<accession>A0A9X2J7Z1</accession>
<feature type="transmembrane region" description="Helical" evidence="1">
    <location>
        <begin position="86"/>
        <end position="107"/>
    </location>
</feature>
<dbReference type="AlphaFoldDB" id="A0A9X2J7Z1"/>
<proteinExistence type="predicted"/>
<evidence type="ECO:0000256" key="1">
    <source>
        <dbReference type="SAM" id="Phobius"/>
    </source>
</evidence>
<keyword evidence="1" id="KW-0472">Membrane</keyword>